<protein>
    <submittedName>
        <fullName evidence="1">Uncharacterized protein</fullName>
    </submittedName>
</protein>
<dbReference type="EMBL" id="CAICTM010001236">
    <property type="protein sequence ID" value="CAB9521833.1"/>
    <property type="molecule type" value="Genomic_DNA"/>
</dbReference>
<reference evidence="1" key="1">
    <citation type="submission" date="2020-06" db="EMBL/GenBank/DDBJ databases">
        <authorList>
            <consortium name="Plant Systems Biology data submission"/>
        </authorList>
    </citation>
    <scope>NUCLEOTIDE SEQUENCE</scope>
    <source>
        <strain evidence="1">D6</strain>
    </source>
</reference>
<name>A0A9N8HT58_9STRA</name>
<keyword evidence="2" id="KW-1185">Reference proteome</keyword>
<dbReference type="AlphaFoldDB" id="A0A9N8HT58"/>
<accession>A0A9N8HT58</accession>
<proteinExistence type="predicted"/>
<evidence type="ECO:0000313" key="2">
    <source>
        <dbReference type="Proteomes" id="UP001153069"/>
    </source>
</evidence>
<organism evidence="1 2">
    <name type="scientific">Seminavis robusta</name>
    <dbReference type="NCBI Taxonomy" id="568900"/>
    <lineage>
        <taxon>Eukaryota</taxon>
        <taxon>Sar</taxon>
        <taxon>Stramenopiles</taxon>
        <taxon>Ochrophyta</taxon>
        <taxon>Bacillariophyta</taxon>
        <taxon>Bacillariophyceae</taxon>
        <taxon>Bacillariophycidae</taxon>
        <taxon>Naviculales</taxon>
        <taxon>Naviculaceae</taxon>
        <taxon>Seminavis</taxon>
    </lineage>
</organism>
<dbReference type="Proteomes" id="UP001153069">
    <property type="component" value="Unassembled WGS sequence"/>
</dbReference>
<sequence>MSMVDPIARRLRYACKDRSFCVAFASRTRERISFPPRNGAAQRCYRKICRKRFVAGRVSAAPVGLFDVDDHRRGSARLWIGDFGNSLPGQSSDNVCSIRRNPTLGAQAVSAAGSWSMMDGNTATGIGRRLFERA</sequence>
<evidence type="ECO:0000313" key="1">
    <source>
        <dbReference type="EMBL" id="CAB9521833.1"/>
    </source>
</evidence>
<gene>
    <name evidence="1" type="ORF">SEMRO_1238_G255181.1</name>
</gene>
<comment type="caution">
    <text evidence="1">The sequence shown here is derived from an EMBL/GenBank/DDBJ whole genome shotgun (WGS) entry which is preliminary data.</text>
</comment>